<dbReference type="RefSeq" id="WP_109307103.1">
    <property type="nucleotide sequence ID" value="NZ_BJUF01000030.1"/>
</dbReference>
<keyword evidence="2" id="KW-1133">Transmembrane helix</keyword>
<dbReference type="Pfam" id="PF08239">
    <property type="entry name" value="SH3_3"/>
    <property type="match status" value="1"/>
</dbReference>
<dbReference type="InterPro" id="IPR051933">
    <property type="entry name" value="Resuscitation_pf_RpfB"/>
</dbReference>
<dbReference type="GO" id="GO:0004553">
    <property type="term" value="F:hydrolase activity, hydrolyzing O-glycosyl compounds"/>
    <property type="evidence" value="ECO:0007669"/>
    <property type="project" value="InterPro"/>
</dbReference>
<dbReference type="InterPro" id="IPR003646">
    <property type="entry name" value="SH3-like_bac-type"/>
</dbReference>
<reference evidence="4 5" key="1">
    <citation type="submission" date="2018-05" db="EMBL/GenBank/DDBJ databases">
        <title>Kurthia sibirica genome sequence.</title>
        <authorList>
            <person name="Maclea K.S."/>
            <person name="Goen A.E."/>
        </authorList>
    </citation>
    <scope>NUCLEOTIDE SEQUENCE [LARGE SCALE GENOMIC DNA]</scope>
    <source>
        <strain evidence="4 5">ATCC 49154</strain>
    </source>
</reference>
<dbReference type="Pfam" id="PF06725">
    <property type="entry name" value="3D"/>
    <property type="match status" value="1"/>
</dbReference>
<evidence type="ECO:0000313" key="4">
    <source>
        <dbReference type="EMBL" id="PWI24289.1"/>
    </source>
</evidence>
<feature type="transmembrane region" description="Helical" evidence="2">
    <location>
        <begin position="20"/>
        <end position="38"/>
    </location>
</feature>
<organism evidence="4 5">
    <name type="scientific">Kurthia sibirica</name>
    <dbReference type="NCBI Taxonomy" id="202750"/>
    <lineage>
        <taxon>Bacteria</taxon>
        <taxon>Bacillati</taxon>
        <taxon>Bacillota</taxon>
        <taxon>Bacilli</taxon>
        <taxon>Bacillales</taxon>
        <taxon>Caryophanaceae</taxon>
        <taxon>Kurthia</taxon>
    </lineage>
</organism>
<dbReference type="SMART" id="SM00287">
    <property type="entry name" value="SH3b"/>
    <property type="match status" value="1"/>
</dbReference>
<dbReference type="PANTHER" id="PTHR39160">
    <property type="entry name" value="CELL WALL-BINDING PROTEIN YOCH"/>
    <property type="match status" value="1"/>
</dbReference>
<name>A0A2U3AIB3_9BACL</name>
<dbReference type="GO" id="GO:0019867">
    <property type="term" value="C:outer membrane"/>
    <property type="evidence" value="ECO:0007669"/>
    <property type="project" value="InterPro"/>
</dbReference>
<gene>
    <name evidence="4" type="ORF">DEX24_14340</name>
</gene>
<keyword evidence="1" id="KW-0732">Signal</keyword>
<dbReference type="Gene3D" id="2.30.30.40">
    <property type="entry name" value="SH3 Domains"/>
    <property type="match status" value="1"/>
</dbReference>
<proteinExistence type="predicted"/>
<comment type="caution">
    <text evidence="4">The sequence shown here is derived from an EMBL/GenBank/DDBJ whole genome shotgun (WGS) entry which is preliminary data.</text>
</comment>
<evidence type="ECO:0000256" key="2">
    <source>
        <dbReference type="SAM" id="Phobius"/>
    </source>
</evidence>
<feature type="domain" description="SH3b" evidence="3">
    <location>
        <begin position="74"/>
        <end position="136"/>
    </location>
</feature>
<evidence type="ECO:0000259" key="3">
    <source>
        <dbReference type="PROSITE" id="PS51781"/>
    </source>
</evidence>
<dbReference type="AlphaFoldDB" id="A0A2U3AIB3"/>
<dbReference type="OrthoDB" id="9798935at2"/>
<dbReference type="InterPro" id="IPR010611">
    <property type="entry name" value="3D_dom"/>
</dbReference>
<evidence type="ECO:0000313" key="5">
    <source>
        <dbReference type="Proteomes" id="UP000245938"/>
    </source>
</evidence>
<dbReference type="SUPFAM" id="SSF50685">
    <property type="entry name" value="Barwin-like endoglucanases"/>
    <property type="match status" value="1"/>
</dbReference>
<sequence>MSKIPMKKLFPESFKNSKGVMLISTLSLMIAFVVATIFSTTTNEQASKTEVKVEASKEEQYANRFAGEKVATVAAKKYKTTATLNMRTGPSTKYKKIKTLPRNASVTYLSKKGSWYKVSYKGKKGYVSSKYLKRTTKAASANYSNGRTMYVTSTAYTAYCAGCSGVTATGINLRSKKNQNKKVIAVDPMVIPLGSKVYVQGYGVAIAGDKGGAIRGKRIDVFKSSKRAALNWGRRTVKITIL</sequence>
<dbReference type="GO" id="GO:0009254">
    <property type="term" value="P:peptidoglycan turnover"/>
    <property type="evidence" value="ECO:0007669"/>
    <property type="project" value="InterPro"/>
</dbReference>
<accession>A0A2U3AIB3</accession>
<dbReference type="PROSITE" id="PS51781">
    <property type="entry name" value="SH3B"/>
    <property type="match status" value="1"/>
</dbReference>
<protein>
    <submittedName>
        <fullName evidence="4">Peptidoglycan-binding protein</fullName>
    </submittedName>
</protein>
<keyword evidence="5" id="KW-1185">Reference proteome</keyword>
<dbReference type="InterPro" id="IPR036908">
    <property type="entry name" value="RlpA-like_sf"/>
</dbReference>
<dbReference type="EMBL" id="QFVR01000024">
    <property type="protein sequence ID" value="PWI24289.1"/>
    <property type="molecule type" value="Genomic_DNA"/>
</dbReference>
<keyword evidence="2" id="KW-0472">Membrane</keyword>
<dbReference type="CDD" id="cd22786">
    <property type="entry name" value="DPBB_YuiC-like"/>
    <property type="match status" value="1"/>
</dbReference>
<keyword evidence="2" id="KW-0812">Transmembrane</keyword>
<evidence type="ECO:0000256" key="1">
    <source>
        <dbReference type="ARBA" id="ARBA00022729"/>
    </source>
</evidence>
<dbReference type="Proteomes" id="UP000245938">
    <property type="component" value="Unassembled WGS sequence"/>
</dbReference>
<dbReference type="PANTHER" id="PTHR39160:SF4">
    <property type="entry name" value="RESUSCITATION-PROMOTING FACTOR RPFB"/>
    <property type="match status" value="1"/>
</dbReference>